<dbReference type="SMART" id="SM01231">
    <property type="entry name" value="H-kinase_dim"/>
    <property type="match status" value="1"/>
</dbReference>
<dbReference type="Pfam" id="PF01627">
    <property type="entry name" value="Hpt"/>
    <property type="match status" value="1"/>
</dbReference>
<feature type="domain" description="CheW-like" evidence="17">
    <location>
        <begin position="589"/>
        <end position="727"/>
    </location>
</feature>
<keyword evidence="5" id="KW-0963">Cytoplasm</keyword>
<dbReference type="InterPro" id="IPR036890">
    <property type="entry name" value="HATPase_C_sf"/>
</dbReference>
<feature type="coiled-coil region" evidence="15">
    <location>
        <begin position="368"/>
        <end position="402"/>
    </location>
</feature>
<dbReference type="SMART" id="SM00387">
    <property type="entry name" value="HATPase_c"/>
    <property type="match status" value="1"/>
</dbReference>
<dbReference type="InterPro" id="IPR036097">
    <property type="entry name" value="HisK_dim/P_sf"/>
</dbReference>
<evidence type="ECO:0000256" key="15">
    <source>
        <dbReference type="SAM" id="Coils"/>
    </source>
</evidence>
<dbReference type="InterPro" id="IPR037006">
    <property type="entry name" value="CheA-like_homodim_sf"/>
</dbReference>
<dbReference type="InterPro" id="IPR004358">
    <property type="entry name" value="Sig_transdc_His_kin-like_C"/>
</dbReference>
<evidence type="ECO:0000256" key="1">
    <source>
        <dbReference type="ARBA" id="ARBA00000085"/>
    </source>
</evidence>
<accession>A0AAU9DET1</accession>
<keyword evidence="9" id="KW-0547">Nucleotide-binding</keyword>
<dbReference type="GO" id="GO:0000155">
    <property type="term" value="F:phosphorelay sensor kinase activity"/>
    <property type="evidence" value="ECO:0007669"/>
    <property type="project" value="InterPro"/>
</dbReference>
<evidence type="ECO:0000256" key="3">
    <source>
        <dbReference type="ARBA" id="ARBA00012438"/>
    </source>
</evidence>
<dbReference type="Gene3D" id="1.10.287.560">
    <property type="entry name" value="Histidine kinase CheA-like, homodimeric domain"/>
    <property type="match status" value="1"/>
</dbReference>
<dbReference type="Gene3D" id="3.30.70.1110">
    <property type="entry name" value="Histidine kinase CheA-like, P2 response regulator-binding domain"/>
    <property type="match status" value="1"/>
</dbReference>
<organism evidence="19 20">
    <name type="scientific">Haliovirga abyssi</name>
    <dbReference type="NCBI Taxonomy" id="2996794"/>
    <lineage>
        <taxon>Bacteria</taxon>
        <taxon>Fusobacteriati</taxon>
        <taxon>Fusobacteriota</taxon>
        <taxon>Fusobacteriia</taxon>
        <taxon>Fusobacteriales</taxon>
        <taxon>Haliovirgaceae</taxon>
        <taxon>Haliovirga</taxon>
    </lineage>
</organism>
<dbReference type="InterPro" id="IPR036061">
    <property type="entry name" value="CheW-like_dom_sf"/>
</dbReference>
<dbReference type="SUPFAM" id="SSF47226">
    <property type="entry name" value="Histidine-containing phosphotransfer domain, HPT domain"/>
    <property type="match status" value="1"/>
</dbReference>
<protein>
    <recommendedName>
        <fullName evidence="4">Chemotaxis protein CheA</fullName>
        <ecNumber evidence="3">2.7.13.3</ecNumber>
    </recommendedName>
</protein>
<dbReference type="SUPFAM" id="SSF55052">
    <property type="entry name" value="CheY-binding domain of CheA"/>
    <property type="match status" value="1"/>
</dbReference>
<dbReference type="PANTHER" id="PTHR43395">
    <property type="entry name" value="SENSOR HISTIDINE KINASE CHEA"/>
    <property type="match status" value="1"/>
</dbReference>
<dbReference type="InterPro" id="IPR051315">
    <property type="entry name" value="Bact_Chemotaxis_CheA"/>
</dbReference>
<dbReference type="InterPro" id="IPR005467">
    <property type="entry name" value="His_kinase_dom"/>
</dbReference>
<evidence type="ECO:0000256" key="2">
    <source>
        <dbReference type="ARBA" id="ARBA00004496"/>
    </source>
</evidence>
<keyword evidence="7 14" id="KW-0597">Phosphoprotein</keyword>
<dbReference type="InterPro" id="IPR002545">
    <property type="entry name" value="CheW-lke_dom"/>
</dbReference>
<evidence type="ECO:0000256" key="11">
    <source>
        <dbReference type="ARBA" id="ARBA00022840"/>
    </source>
</evidence>
<dbReference type="SMART" id="SM00260">
    <property type="entry name" value="CheW"/>
    <property type="match status" value="1"/>
</dbReference>
<dbReference type="SMART" id="SM00073">
    <property type="entry name" value="HPT"/>
    <property type="match status" value="1"/>
</dbReference>
<dbReference type="InterPro" id="IPR036641">
    <property type="entry name" value="HPT_dom_sf"/>
</dbReference>
<proteinExistence type="predicted"/>
<dbReference type="PROSITE" id="PS50109">
    <property type="entry name" value="HIS_KIN"/>
    <property type="match status" value="1"/>
</dbReference>
<dbReference type="RefSeq" id="WP_307903731.1">
    <property type="nucleotide sequence ID" value="NZ_AP027059.1"/>
</dbReference>
<keyword evidence="12" id="KW-0902">Two-component regulatory system</keyword>
<dbReference type="PROSITE" id="PS50894">
    <property type="entry name" value="HPT"/>
    <property type="match status" value="1"/>
</dbReference>
<evidence type="ECO:0000259" key="18">
    <source>
        <dbReference type="PROSITE" id="PS50894"/>
    </source>
</evidence>
<evidence type="ECO:0000313" key="19">
    <source>
        <dbReference type="EMBL" id="BDU50882.1"/>
    </source>
</evidence>
<dbReference type="EMBL" id="AP027059">
    <property type="protein sequence ID" value="BDU50882.1"/>
    <property type="molecule type" value="Genomic_DNA"/>
</dbReference>
<dbReference type="SUPFAM" id="SSF55874">
    <property type="entry name" value="ATPase domain of HSP90 chaperone/DNA topoisomerase II/histidine kinase"/>
    <property type="match status" value="1"/>
</dbReference>
<evidence type="ECO:0000256" key="6">
    <source>
        <dbReference type="ARBA" id="ARBA00022500"/>
    </source>
</evidence>
<dbReference type="CDD" id="cd00088">
    <property type="entry name" value="HPT"/>
    <property type="match status" value="1"/>
</dbReference>
<dbReference type="Gene3D" id="1.20.120.160">
    <property type="entry name" value="HPT domain"/>
    <property type="match status" value="1"/>
</dbReference>
<evidence type="ECO:0000259" key="16">
    <source>
        <dbReference type="PROSITE" id="PS50109"/>
    </source>
</evidence>
<dbReference type="InterPro" id="IPR010808">
    <property type="entry name" value="CheA_P2-bd"/>
</dbReference>
<keyword evidence="15" id="KW-0175">Coiled coil</keyword>
<dbReference type="Gene3D" id="3.30.565.10">
    <property type="entry name" value="Histidine kinase-like ATPase, C-terminal domain"/>
    <property type="match status" value="1"/>
</dbReference>
<dbReference type="CDD" id="cd16916">
    <property type="entry name" value="HATPase_CheA-like"/>
    <property type="match status" value="1"/>
</dbReference>
<dbReference type="InterPro" id="IPR035891">
    <property type="entry name" value="CheY-binding_CheA"/>
</dbReference>
<evidence type="ECO:0000256" key="12">
    <source>
        <dbReference type="ARBA" id="ARBA00023012"/>
    </source>
</evidence>
<name>A0AAU9DET1_9FUSO</name>
<dbReference type="GO" id="GO:0005737">
    <property type="term" value="C:cytoplasm"/>
    <property type="evidence" value="ECO:0007669"/>
    <property type="project" value="UniProtKB-SubCell"/>
</dbReference>
<dbReference type="GO" id="GO:0005524">
    <property type="term" value="F:ATP binding"/>
    <property type="evidence" value="ECO:0007669"/>
    <property type="project" value="UniProtKB-KW"/>
</dbReference>
<dbReference type="SUPFAM" id="SSF47384">
    <property type="entry name" value="Homodimeric domain of signal transducing histidine kinase"/>
    <property type="match status" value="1"/>
</dbReference>
<evidence type="ECO:0000256" key="7">
    <source>
        <dbReference type="ARBA" id="ARBA00022553"/>
    </source>
</evidence>
<evidence type="ECO:0000259" key="17">
    <source>
        <dbReference type="PROSITE" id="PS50851"/>
    </source>
</evidence>
<keyword evidence="20" id="KW-1185">Reference proteome</keyword>
<sequence>MDINELKENYFSLFITDARDYLSQIVESLMVLENEMTNKDMIDSIFRAFHSIKGASGILEYHNLEKLTHISENLLSDVREGKISINDEIMDMLFKVLDYLEKGIEKIEKSGDDIDFENDLGIKFSVIEDKINKILNKKVISSKNVNTKKRVVGNVINEPEIIKEIKDKGYKIQIILKEDAMMKNVRLFLIYQNLSSIGDIIYSLPDIKKLEDEENEIEYEKSIVYIDSETDVDTIKKLALVSDVKEATVEELKRIEDLDLENEIKKDDLKESDNKVKTELKKNNAEKPKVIKEEKTKKAESKKVEANEKLNKKVKVKEYLKVEREKLDSLLNVVGELVIDKSRYNQMRIELKKLYMELIEKGIDKKELKKLFNFIDELKKLNKHLERESIELQKEVTELRMVPIKELFLRFPRAIKELGKRLNKEVEFEIHGEDTELDKIIVERLSDPLLHMIRNSMDHGIEMPEIRSKTGKNKKGIIKLSALNEGNDIIIKIEDDGAGIDSEKIVKKCIEKGIITEAKAKNLTKLEKLNLIFLPGFSTADSLSDVSGRGVGMDVVKRSIEMLKGRVEIDTEVGKGTTFIVHLPLTLAIINALLVQNNGNIYSFALDNVVTTVKVKKEDIEDVNGNRVSKLREQVVPIFSLDEIFNNKIDEEKTKKEKNIIDVILVKRGNSIYGFEVDSLLGQQEIVIKNIEGEYHKDKGISGAAVLGDGKIAIMVDLENLIEYYSARQA</sequence>
<feature type="domain" description="HPt" evidence="18">
    <location>
        <begin position="3"/>
        <end position="107"/>
    </location>
</feature>
<dbReference type="InterPro" id="IPR008207">
    <property type="entry name" value="Sig_transdc_His_kin_Hpt_dom"/>
</dbReference>
<dbReference type="InterPro" id="IPR003594">
    <property type="entry name" value="HATPase_dom"/>
</dbReference>
<dbReference type="Proteomes" id="UP001321582">
    <property type="component" value="Chromosome"/>
</dbReference>
<gene>
    <name evidence="19" type="primary">cheA_2</name>
    <name evidence="19" type="ORF">HLVA_14510</name>
</gene>
<evidence type="ECO:0000256" key="14">
    <source>
        <dbReference type="PROSITE-ProRule" id="PRU00110"/>
    </source>
</evidence>
<dbReference type="GO" id="GO:0006935">
    <property type="term" value="P:chemotaxis"/>
    <property type="evidence" value="ECO:0007669"/>
    <property type="project" value="UniProtKB-KW"/>
</dbReference>
<reference evidence="19 20" key="1">
    <citation type="submission" date="2022-11" db="EMBL/GenBank/DDBJ databases">
        <title>Haliovirga abyssi gen. nov., sp. nov., a mesophilic fermentative bacterium isolated from the Iheya North hydrothermal field and the proposal of Haliovirgaceae fam. nov.</title>
        <authorList>
            <person name="Miyazaki U."/>
            <person name="Tame A."/>
            <person name="Miyazaki J."/>
            <person name="Takai K."/>
            <person name="Sawayama S."/>
            <person name="Kitajima M."/>
            <person name="Okamoto A."/>
            <person name="Nakagawa S."/>
        </authorList>
    </citation>
    <scope>NUCLEOTIDE SEQUENCE [LARGE SCALE GENOMIC DNA]</scope>
    <source>
        <strain evidence="19 20">IC12</strain>
    </source>
</reference>
<evidence type="ECO:0000256" key="5">
    <source>
        <dbReference type="ARBA" id="ARBA00022490"/>
    </source>
</evidence>
<dbReference type="KEGG" id="haby:HLVA_14510"/>
<dbReference type="Gene3D" id="2.30.30.40">
    <property type="entry name" value="SH3 Domains"/>
    <property type="match status" value="1"/>
</dbReference>
<evidence type="ECO:0000256" key="10">
    <source>
        <dbReference type="ARBA" id="ARBA00022777"/>
    </source>
</evidence>
<evidence type="ECO:0000313" key="20">
    <source>
        <dbReference type="Proteomes" id="UP001321582"/>
    </source>
</evidence>
<dbReference type="Pfam" id="PF02895">
    <property type="entry name" value="H-kinase_dim"/>
    <property type="match status" value="1"/>
</dbReference>
<dbReference type="PROSITE" id="PS50851">
    <property type="entry name" value="CHEW"/>
    <property type="match status" value="1"/>
</dbReference>
<feature type="modified residue" description="Phosphohistidine" evidence="14">
    <location>
        <position position="50"/>
    </location>
</feature>
<dbReference type="AlphaFoldDB" id="A0AAU9DET1"/>
<evidence type="ECO:0000256" key="4">
    <source>
        <dbReference type="ARBA" id="ARBA00021495"/>
    </source>
</evidence>
<dbReference type="InterPro" id="IPR037052">
    <property type="entry name" value="CheA-like_P2_sf"/>
</dbReference>
<feature type="domain" description="Histidine kinase" evidence="16">
    <location>
        <begin position="321"/>
        <end position="587"/>
    </location>
</feature>
<keyword evidence="10" id="KW-0418">Kinase</keyword>
<dbReference type="Pfam" id="PF02518">
    <property type="entry name" value="HATPase_c"/>
    <property type="match status" value="1"/>
</dbReference>
<comment type="subcellular location">
    <subcellularLocation>
        <location evidence="2">Cytoplasm</location>
    </subcellularLocation>
</comment>
<dbReference type="SUPFAM" id="SSF50341">
    <property type="entry name" value="CheW-like"/>
    <property type="match status" value="1"/>
</dbReference>
<dbReference type="Pfam" id="PF01584">
    <property type="entry name" value="CheW"/>
    <property type="match status" value="1"/>
</dbReference>
<evidence type="ECO:0000256" key="9">
    <source>
        <dbReference type="ARBA" id="ARBA00022741"/>
    </source>
</evidence>
<comment type="catalytic activity">
    <reaction evidence="1">
        <text>ATP + protein L-histidine = ADP + protein N-phospho-L-histidine.</text>
        <dbReference type="EC" id="2.7.13.3"/>
    </reaction>
</comment>
<dbReference type="PRINTS" id="PR00344">
    <property type="entry name" value="BCTRLSENSOR"/>
</dbReference>
<dbReference type="PANTHER" id="PTHR43395:SF10">
    <property type="entry name" value="CHEMOTAXIS PROTEIN CHEA"/>
    <property type="match status" value="1"/>
</dbReference>
<dbReference type="Pfam" id="PF07194">
    <property type="entry name" value="P2"/>
    <property type="match status" value="1"/>
</dbReference>
<keyword evidence="8" id="KW-0808">Transferase</keyword>
<dbReference type="EC" id="2.7.13.3" evidence="3"/>
<evidence type="ECO:0000256" key="13">
    <source>
        <dbReference type="ARBA" id="ARBA00035100"/>
    </source>
</evidence>
<comment type="function">
    <text evidence="13">Involved in the transmission of sensory signals from the chemoreceptors to the flagellar motors. CheA is autophosphorylated; it can transfer its phosphate group to either CheB or CheY.</text>
</comment>
<dbReference type="InterPro" id="IPR004105">
    <property type="entry name" value="CheA-like_dim"/>
</dbReference>
<keyword evidence="6" id="KW-0145">Chemotaxis</keyword>
<evidence type="ECO:0000256" key="8">
    <source>
        <dbReference type="ARBA" id="ARBA00022679"/>
    </source>
</evidence>
<keyword evidence="11" id="KW-0067">ATP-binding</keyword>
<dbReference type="FunFam" id="3.30.565.10:FF:000016">
    <property type="entry name" value="Chemotaxis protein CheA, putative"/>
    <property type="match status" value="1"/>
</dbReference>